<dbReference type="Proteomes" id="UP000179243">
    <property type="component" value="Unassembled WGS sequence"/>
</dbReference>
<dbReference type="InterPro" id="IPR036594">
    <property type="entry name" value="Meth_synthase_dom"/>
</dbReference>
<dbReference type="PROSITE" id="PS51332">
    <property type="entry name" value="B12_BINDING"/>
    <property type="match status" value="1"/>
</dbReference>
<dbReference type="GO" id="GO:0008705">
    <property type="term" value="F:methionine synthase activity"/>
    <property type="evidence" value="ECO:0007669"/>
    <property type="project" value="TreeGrafter"/>
</dbReference>
<dbReference type="EMBL" id="MFYX01000067">
    <property type="protein sequence ID" value="OGK04654.1"/>
    <property type="molecule type" value="Genomic_DNA"/>
</dbReference>
<name>A0A1F7FDA4_UNCRA</name>
<dbReference type="SUPFAM" id="SSF47644">
    <property type="entry name" value="Methionine synthase domain"/>
    <property type="match status" value="1"/>
</dbReference>
<evidence type="ECO:0000256" key="2">
    <source>
        <dbReference type="ARBA" id="ARBA00022723"/>
    </source>
</evidence>
<dbReference type="GO" id="GO:0050667">
    <property type="term" value="P:homocysteine metabolic process"/>
    <property type="evidence" value="ECO:0007669"/>
    <property type="project" value="TreeGrafter"/>
</dbReference>
<comment type="similarity">
    <text evidence="1">Belongs to the methylamine corrinoid protein family.</text>
</comment>
<reference evidence="6 7" key="1">
    <citation type="journal article" date="2016" name="Nat. Commun.">
        <title>Thousands of microbial genomes shed light on interconnected biogeochemical processes in an aquifer system.</title>
        <authorList>
            <person name="Anantharaman K."/>
            <person name="Brown C.T."/>
            <person name="Hug L.A."/>
            <person name="Sharon I."/>
            <person name="Castelle C.J."/>
            <person name="Probst A.J."/>
            <person name="Thomas B.C."/>
            <person name="Singh A."/>
            <person name="Wilkins M.J."/>
            <person name="Karaoz U."/>
            <person name="Brodie E.L."/>
            <person name="Williams K.H."/>
            <person name="Hubbard S.S."/>
            <person name="Banfield J.F."/>
        </authorList>
    </citation>
    <scope>NUCLEOTIDE SEQUENCE [LARGE SCALE GENOMIC DNA]</scope>
</reference>
<gene>
    <name evidence="6" type="ORF">A2519_20980</name>
</gene>
<comment type="caution">
    <text evidence="6">The sequence shown here is derived from an EMBL/GenBank/DDBJ whole genome shotgun (WGS) entry which is preliminary data.</text>
</comment>
<evidence type="ECO:0000313" key="7">
    <source>
        <dbReference type="Proteomes" id="UP000179243"/>
    </source>
</evidence>
<evidence type="ECO:0000259" key="4">
    <source>
        <dbReference type="PROSITE" id="PS51332"/>
    </source>
</evidence>
<dbReference type="InterPro" id="IPR036724">
    <property type="entry name" value="Cobalamin-bd_sf"/>
</dbReference>
<evidence type="ECO:0000259" key="5">
    <source>
        <dbReference type="PROSITE" id="PS51337"/>
    </source>
</evidence>
<dbReference type="PANTHER" id="PTHR45833">
    <property type="entry name" value="METHIONINE SYNTHASE"/>
    <property type="match status" value="1"/>
</dbReference>
<dbReference type="Pfam" id="PF02310">
    <property type="entry name" value="B12-binding"/>
    <property type="match status" value="1"/>
</dbReference>
<evidence type="ECO:0000256" key="3">
    <source>
        <dbReference type="ARBA" id="ARBA00023285"/>
    </source>
</evidence>
<dbReference type="AlphaFoldDB" id="A0A1F7FDA4"/>
<dbReference type="Pfam" id="PF02607">
    <property type="entry name" value="B12-binding_2"/>
    <property type="match status" value="1"/>
</dbReference>
<feature type="domain" description="B12-binding" evidence="4">
    <location>
        <begin position="88"/>
        <end position="212"/>
    </location>
</feature>
<dbReference type="Gene3D" id="1.10.1240.10">
    <property type="entry name" value="Methionine synthase domain"/>
    <property type="match status" value="1"/>
</dbReference>
<organism evidence="6 7">
    <name type="scientific">Candidatus Raymondbacteria bacterium RIFOXYD12_FULL_49_13</name>
    <dbReference type="NCBI Taxonomy" id="1817890"/>
    <lineage>
        <taxon>Bacteria</taxon>
        <taxon>Raymondiibacteriota</taxon>
    </lineage>
</organism>
<dbReference type="SUPFAM" id="SSF52242">
    <property type="entry name" value="Cobalamin (vitamin B12)-binding domain"/>
    <property type="match status" value="1"/>
</dbReference>
<dbReference type="Gene3D" id="3.40.50.280">
    <property type="entry name" value="Cobalamin-binding domain"/>
    <property type="match status" value="1"/>
</dbReference>
<dbReference type="GO" id="GO:0031419">
    <property type="term" value="F:cobalamin binding"/>
    <property type="evidence" value="ECO:0007669"/>
    <property type="project" value="InterPro"/>
</dbReference>
<keyword evidence="2" id="KW-0479">Metal-binding</keyword>
<evidence type="ECO:0008006" key="8">
    <source>
        <dbReference type="Google" id="ProtNLM"/>
    </source>
</evidence>
<dbReference type="PROSITE" id="PS51337">
    <property type="entry name" value="B12_BINDING_NTER"/>
    <property type="match status" value="1"/>
</dbReference>
<keyword evidence="3" id="KW-0170">Cobalt</keyword>
<evidence type="ECO:0000256" key="1">
    <source>
        <dbReference type="ARBA" id="ARBA00010854"/>
    </source>
</evidence>
<dbReference type="GO" id="GO:0046653">
    <property type="term" value="P:tetrahydrofolate metabolic process"/>
    <property type="evidence" value="ECO:0007669"/>
    <property type="project" value="TreeGrafter"/>
</dbReference>
<dbReference type="PANTHER" id="PTHR45833:SF1">
    <property type="entry name" value="METHIONINE SYNTHASE"/>
    <property type="match status" value="1"/>
</dbReference>
<evidence type="ECO:0000313" key="6">
    <source>
        <dbReference type="EMBL" id="OGK04654.1"/>
    </source>
</evidence>
<dbReference type="InterPro" id="IPR003759">
    <property type="entry name" value="Cbl-bd_cap"/>
</dbReference>
<dbReference type="InterPro" id="IPR050554">
    <property type="entry name" value="Met_Synthase/Corrinoid"/>
</dbReference>
<accession>A0A1F7FDA4</accession>
<dbReference type="SMART" id="SM01018">
    <property type="entry name" value="B12-binding_2"/>
    <property type="match status" value="1"/>
</dbReference>
<dbReference type="InterPro" id="IPR006158">
    <property type="entry name" value="Cobalamin-bd"/>
</dbReference>
<feature type="domain" description="B12-binding N-terminal" evidence="5">
    <location>
        <begin position="1"/>
        <end position="88"/>
    </location>
</feature>
<dbReference type="GO" id="GO:0005829">
    <property type="term" value="C:cytosol"/>
    <property type="evidence" value="ECO:0007669"/>
    <property type="project" value="TreeGrafter"/>
</dbReference>
<protein>
    <recommendedName>
        <fullName evidence="8">Methyltransferase</fullName>
    </recommendedName>
</protein>
<dbReference type="CDD" id="cd02070">
    <property type="entry name" value="corrinoid_protein_B12-BD"/>
    <property type="match status" value="1"/>
</dbReference>
<dbReference type="GO" id="GO:0046872">
    <property type="term" value="F:metal ion binding"/>
    <property type="evidence" value="ECO:0007669"/>
    <property type="project" value="UniProtKB-KW"/>
</dbReference>
<sequence length="212" mass="22262">MAEYNELIDMVQKGKAEDVKRIVNDHMAKGVKANEILDQGLLAAMSIIGEKFKNNQIFVPHVLVGARAFNAGVTLLKPHLIAGTSSSRGSMVIGTVKGDLHDIGKNLVKIMVEGSGIEVHDLGIDVSPEKFVEFLKANPNVKLIGLSALLTTTMPMIKATVDAVKAAGLSGTVKTVIGGAPVTQKYADEIGASGYAPDASRAAELCRSLLAA</sequence>
<dbReference type="FunFam" id="3.40.50.280:FF:000003">
    <property type="entry name" value="Dimethylamine methyltransferase corrinoid protein"/>
    <property type="match status" value="1"/>
</dbReference>
<proteinExistence type="inferred from homology"/>